<feature type="transmembrane region" description="Helical" evidence="1">
    <location>
        <begin position="334"/>
        <end position="356"/>
    </location>
</feature>
<sequence>MTDLFRDKMANSARRVSHTLLRWPAWAAYAASAWSLIYGALGIYWTFGGSGFPFGAANDPEGAALSILAGVQVETAAPVIAAMGLVGAVVGLAMAWTWGRGFSRTVLLGIAWSFAAVLLLVVPDARGLLVTALVPIVLIGAPFGWPSENFFDAIPWPVMNQFVLTGGGFLWVAAAVAYQRRSRNACMNCGRSDTDTGWTTPAAAARWGRWATAVAAIVPLVYATTRLAWELGIPLGISEEILRTGQAGGGLWSGVALSTVAVGGAIFTLGLIQPWGEIFPRWLPLLGGKRVSIWLAVVPASLVSVLVAMAGLMFVRKTVLGNSFFTLTDGWAAIGPVLLWPIWGVALGAATLAYYYRRRGRCRHCGLGRTITGGN</sequence>
<feature type="transmembrane region" description="Helical" evidence="1">
    <location>
        <begin position="26"/>
        <end position="47"/>
    </location>
</feature>
<keyword evidence="1" id="KW-1133">Transmembrane helix</keyword>
<accession>A0AAV3UPV5</accession>
<evidence type="ECO:0000313" key="3">
    <source>
        <dbReference type="Proteomes" id="UP001501729"/>
    </source>
</evidence>
<keyword evidence="1" id="KW-0812">Transmembrane</keyword>
<feature type="transmembrane region" description="Helical" evidence="1">
    <location>
        <begin position="158"/>
        <end position="178"/>
    </location>
</feature>
<comment type="caution">
    <text evidence="2">The sequence shown here is derived from an EMBL/GenBank/DDBJ whole genome shotgun (WGS) entry which is preliminary data.</text>
</comment>
<protein>
    <submittedName>
        <fullName evidence="2">Uncharacterized protein</fullName>
    </submittedName>
</protein>
<name>A0AAV3UPV5_9EURY</name>
<proteinExistence type="predicted"/>
<dbReference type="Proteomes" id="UP001501729">
    <property type="component" value="Unassembled WGS sequence"/>
</dbReference>
<feature type="transmembrane region" description="Helical" evidence="1">
    <location>
        <begin position="293"/>
        <end position="314"/>
    </location>
</feature>
<evidence type="ECO:0000256" key="1">
    <source>
        <dbReference type="SAM" id="Phobius"/>
    </source>
</evidence>
<feature type="transmembrane region" description="Helical" evidence="1">
    <location>
        <begin position="249"/>
        <end position="272"/>
    </location>
</feature>
<feature type="transmembrane region" description="Helical" evidence="1">
    <location>
        <begin position="210"/>
        <end position="229"/>
    </location>
</feature>
<feature type="transmembrane region" description="Helical" evidence="1">
    <location>
        <begin position="102"/>
        <end position="121"/>
    </location>
</feature>
<keyword evidence="3" id="KW-1185">Reference proteome</keyword>
<organism evidence="2 3">
    <name type="scientific">Haladaptatus pallidirubidus</name>
    <dbReference type="NCBI Taxonomy" id="1008152"/>
    <lineage>
        <taxon>Archaea</taxon>
        <taxon>Methanobacteriati</taxon>
        <taxon>Methanobacteriota</taxon>
        <taxon>Stenosarchaea group</taxon>
        <taxon>Halobacteria</taxon>
        <taxon>Halobacteriales</taxon>
        <taxon>Haladaptataceae</taxon>
        <taxon>Haladaptatus</taxon>
    </lineage>
</organism>
<gene>
    <name evidence="2" type="ORF">GCM10025751_47760</name>
</gene>
<dbReference type="EMBL" id="BAABKX010000019">
    <property type="protein sequence ID" value="GAA5061458.1"/>
    <property type="molecule type" value="Genomic_DNA"/>
</dbReference>
<reference evidence="2 3" key="1">
    <citation type="journal article" date="2019" name="Int. J. Syst. Evol. Microbiol.">
        <title>The Global Catalogue of Microorganisms (GCM) 10K type strain sequencing project: providing services to taxonomists for standard genome sequencing and annotation.</title>
        <authorList>
            <consortium name="The Broad Institute Genomics Platform"/>
            <consortium name="The Broad Institute Genome Sequencing Center for Infectious Disease"/>
            <person name="Wu L."/>
            <person name="Ma J."/>
        </authorList>
    </citation>
    <scope>NUCLEOTIDE SEQUENCE [LARGE SCALE GENOMIC DNA]</scope>
    <source>
        <strain evidence="2 3">JCM 17504</strain>
    </source>
</reference>
<keyword evidence="1" id="KW-0472">Membrane</keyword>
<dbReference type="RefSeq" id="WP_345412844.1">
    <property type="nucleotide sequence ID" value="NZ_BAABKX010000019.1"/>
</dbReference>
<dbReference type="AlphaFoldDB" id="A0AAV3UPV5"/>
<feature type="transmembrane region" description="Helical" evidence="1">
    <location>
        <begin position="76"/>
        <end position="96"/>
    </location>
</feature>
<evidence type="ECO:0000313" key="2">
    <source>
        <dbReference type="EMBL" id="GAA5061458.1"/>
    </source>
</evidence>